<evidence type="ECO:0000259" key="11">
    <source>
        <dbReference type="SMART" id="SM00635"/>
    </source>
</evidence>
<dbReference type="Proteomes" id="UP001142291">
    <property type="component" value="Unassembled WGS sequence"/>
</dbReference>
<feature type="chain" id="PRO_5040759279" description="BIG2 domain-containing protein" evidence="10">
    <location>
        <begin position="24"/>
        <end position="1805"/>
    </location>
</feature>
<dbReference type="InterPro" id="IPR008964">
    <property type="entry name" value="Invasin/intimin_cell_adhesion"/>
</dbReference>
<evidence type="ECO:0000313" key="13">
    <source>
        <dbReference type="Proteomes" id="UP001142291"/>
    </source>
</evidence>
<feature type="domain" description="BIG2" evidence="11">
    <location>
        <begin position="1215"/>
        <end position="1291"/>
    </location>
</feature>
<dbReference type="PROSITE" id="PS00136">
    <property type="entry name" value="SUBTILASE_ASP"/>
    <property type="match status" value="1"/>
</dbReference>
<dbReference type="Pfam" id="PF13306">
    <property type="entry name" value="LRR_5"/>
    <property type="match status" value="3"/>
</dbReference>
<dbReference type="InterPro" id="IPR022398">
    <property type="entry name" value="Peptidase_S8_His-AS"/>
</dbReference>
<feature type="active site" description="Charge relay system" evidence="6 7">
    <location>
        <position position="624"/>
    </location>
</feature>
<dbReference type="Gene3D" id="3.80.10.10">
    <property type="entry name" value="Ribonuclease Inhibitor"/>
    <property type="match status" value="4"/>
</dbReference>
<dbReference type="InterPro" id="IPR015500">
    <property type="entry name" value="Peptidase_S8_subtilisin-rel"/>
</dbReference>
<organism evidence="12 13">
    <name type="scientific">Microbacterium dextranolyticum</name>
    <dbReference type="NCBI Taxonomy" id="36806"/>
    <lineage>
        <taxon>Bacteria</taxon>
        <taxon>Bacillati</taxon>
        <taxon>Actinomycetota</taxon>
        <taxon>Actinomycetes</taxon>
        <taxon>Micrococcales</taxon>
        <taxon>Microbacteriaceae</taxon>
        <taxon>Microbacterium</taxon>
    </lineage>
</organism>
<feature type="domain" description="BIG2" evidence="11">
    <location>
        <begin position="1126"/>
        <end position="1203"/>
    </location>
</feature>
<dbReference type="InterPro" id="IPR000209">
    <property type="entry name" value="Peptidase_S8/S53_dom"/>
</dbReference>
<evidence type="ECO:0000256" key="7">
    <source>
        <dbReference type="PROSITE-ProRule" id="PRU01240"/>
    </source>
</evidence>
<feature type="compositionally biased region" description="Low complexity" evidence="9">
    <location>
        <begin position="21"/>
        <end position="32"/>
    </location>
</feature>
<evidence type="ECO:0000256" key="8">
    <source>
        <dbReference type="RuleBase" id="RU003355"/>
    </source>
</evidence>
<dbReference type="PROSITE" id="PS00138">
    <property type="entry name" value="SUBTILASE_SER"/>
    <property type="match status" value="1"/>
</dbReference>
<dbReference type="SUPFAM" id="SSF52743">
    <property type="entry name" value="Subtilisin-like"/>
    <property type="match status" value="1"/>
</dbReference>
<dbReference type="SMART" id="SM00635">
    <property type="entry name" value="BID_2"/>
    <property type="match status" value="2"/>
</dbReference>
<sequence length="1805" mass="186713">MALVSGTLGVGLLIAPSASSAAAAPDAAPAQDDLLKPAGEVQAPTAATADATAPAESTDAATAPVGQATTPAPGGLPRIAQPDPEETVTTIVQIADTAWWGVDRAKQAIERDVRDAASSDGHTNAEVSFVHEYRHAFSGLAVRAPRWALDTIRTAANVGAAFEETTYRIPAPPEVTSLATESDEVANWTSLAMTGADQVGALGDGMLVSIIDTGLQVDHEAFSGTLDASTARLSASGLDALRGELGQGAGARFVDTKIPFAYDYADGDDNVVPSTGGDMTHGTHVAGIAAADAGRIRGTAPHAQIMVQKVFDDLNGGAKDSAILAALDDAAVVRPDVVNLSLGADAGYSVDRTGVYGRIYQTLRDNGVIVNAAAGNSVDSAVANKSGKGLAFASDPDRGIVSDPSSYVPNLSVASIDNAEVRPYLRASDGRHVYFAPAKPATEGAGGIAPFSDLSAGTHRYVAAGVGSHDDLGALAAELRRTGQDVSQLIVVIRRGGTQYGSPITFQDAVDAATYAFDGALPQALLILDNVDASRLTTPALTGSRFPVALVSRADGDALLASSDRTLVVAADQIDAPSTAYRASWFSSLGVTPDLQLKRDVAAPGGNIYSAVLGGGYDWLSGTSMATPQTTGLLAVVKQHLMTEGIGGQRLGAQDAATRAMQLIMNTAVPVIDADAPGVPYLPRKQGAGIANVPAAITTPVWLTVDGAAEQARPSASLGESGDGRFSFRFTAHNGSAAPRAYTVDVSALSERIADGLFQSHATDYAGRGIEVTLGGDAVAGDVVTVPAGGSTTVEVSLRVGPAFAQAVAAAVNGAFVEGFVTLRGTDVPTLTIPYLGLYGDWSAAPVFDADRTGGTPHLYGNALVNAATGAPLGVNPLDSDRAALALIDPTAVDPSRAVVSPTRYDVSNVRVQTLTGMLRSADQLNYRLVRDADHNVIRSYDDAQTRKSSYNSRVGDVLYGEAFLNPAPVFGAFGADGTELQPGRYTIEQTATTAGPTPAEHHHEASFTYDNTPAVIEKAELVGTGDDQALSIVVSDDTWIAAFDLQEYPGAGYFSRTLGAEPVRTANGRNTFEATIPLRTIRSGWDYSESQLGTHRALPDSAVLYVWDYGLNAARPLPITLQESPLTGIRVTTSDVSLAPGQTMRLDAEVQPSNAVPADLSWSSADDRIATVDADGTAHGVAAGTTTITVTATPTAGGDAVSATVDVTVADVSEENGIVVRPETLVITEKAHGSLQALLAPSLRDRPVTWRSDDETIASVDADGTVTGAAVGRTRVTAATSRTDGTEVSASADVEVRQQDAADFVVRDGVLQGYTGTRSVISVPDGVREIGAGAFAQAGFTQIRLPASVERIGDDAFREMPLLERVEIEDDAAAGRASRLAWIGDNAFNRSMRLTYVDLPDTIAHLGVGVFSTTSLREVDLPASLTVVPERAFNGTTRLERVGFGDAVTEIGPYAFGQALVLTHVSLPTALRTIGEGAFISTRLRELTLPAATETVGAGAFSGAPLRTLDLGAVREVGTQAFTQTALTSLVLPDTLRVVGRAAFAHNRDLQSVTVGRNIEAGALVGVFAANADGAANPSLREFIVPDDAVSYSARGGLLYDKSGETLVAYPAVHLVDGAIVVPEGTRRIAAFAGYGVPATSLRLPDGLVTIGANALQQTRIAEFVAPDSLREIERGAFSGSAALTRLALGHVQSIGDFAFADAERLTDVDLGDALVEIGAYAFQANTSLASFVTPDSVRTVGESALLNSTALLRVHFGAGVASIGENALTGLPRLRELTVASGTTPPTSLMRTCCTGASPTASI</sequence>
<feature type="signal peptide" evidence="10">
    <location>
        <begin position="1"/>
        <end position="23"/>
    </location>
</feature>
<keyword evidence="5 7" id="KW-0720">Serine protease</keyword>
<dbReference type="InterPro" id="IPR050131">
    <property type="entry name" value="Peptidase_S8_subtilisin-like"/>
</dbReference>
<dbReference type="InterPro" id="IPR023827">
    <property type="entry name" value="Peptidase_S8_Asp-AS"/>
</dbReference>
<dbReference type="InterPro" id="IPR023828">
    <property type="entry name" value="Peptidase_S8_Ser-AS"/>
</dbReference>
<reference evidence="12" key="2">
    <citation type="submission" date="2023-01" db="EMBL/GenBank/DDBJ databases">
        <authorList>
            <person name="Sun Q."/>
            <person name="Evtushenko L."/>
        </authorList>
    </citation>
    <scope>NUCLEOTIDE SEQUENCE</scope>
    <source>
        <strain evidence="12">VKM Ac-1940</strain>
    </source>
</reference>
<dbReference type="PANTHER" id="PTHR43806">
    <property type="entry name" value="PEPTIDASE S8"/>
    <property type="match status" value="1"/>
</dbReference>
<feature type="active site" description="Charge relay system" evidence="6 7">
    <location>
        <position position="281"/>
    </location>
</feature>
<evidence type="ECO:0000256" key="9">
    <source>
        <dbReference type="SAM" id="MobiDB-lite"/>
    </source>
</evidence>
<accession>A0A9W6HL79</accession>
<feature type="active site" description="Charge relay system" evidence="6 7">
    <location>
        <position position="212"/>
    </location>
</feature>
<evidence type="ECO:0000256" key="10">
    <source>
        <dbReference type="SAM" id="SignalP"/>
    </source>
</evidence>
<evidence type="ECO:0000256" key="2">
    <source>
        <dbReference type="ARBA" id="ARBA00022670"/>
    </source>
</evidence>
<dbReference type="InterPro" id="IPR010435">
    <property type="entry name" value="C5a/SBT2-like_Fn3"/>
</dbReference>
<dbReference type="InterPro" id="IPR026906">
    <property type="entry name" value="LRR_5"/>
</dbReference>
<dbReference type="InterPro" id="IPR032675">
    <property type="entry name" value="LRR_dom_sf"/>
</dbReference>
<dbReference type="Gene3D" id="2.60.40.1710">
    <property type="entry name" value="Subtilisin-like superfamily"/>
    <property type="match status" value="1"/>
</dbReference>
<keyword evidence="3 10" id="KW-0732">Signal</keyword>
<dbReference type="EMBL" id="BSER01000008">
    <property type="protein sequence ID" value="GLJ95315.1"/>
    <property type="molecule type" value="Genomic_DNA"/>
</dbReference>
<dbReference type="Pfam" id="PF00082">
    <property type="entry name" value="Peptidase_S8"/>
    <property type="match status" value="1"/>
</dbReference>
<comment type="caution">
    <text evidence="12">The sequence shown here is derived from an EMBL/GenBank/DDBJ whole genome shotgun (WGS) entry which is preliminary data.</text>
</comment>
<evidence type="ECO:0000256" key="3">
    <source>
        <dbReference type="ARBA" id="ARBA00022729"/>
    </source>
</evidence>
<evidence type="ECO:0000256" key="4">
    <source>
        <dbReference type="ARBA" id="ARBA00022801"/>
    </source>
</evidence>
<protein>
    <recommendedName>
        <fullName evidence="11">BIG2 domain-containing protein</fullName>
    </recommendedName>
</protein>
<dbReference type="SUPFAM" id="SSF52058">
    <property type="entry name" value="L domain-like"/>
    <property type="match status" value="2"/>
</dbReference>
<keyword evidence="13" id="KW-1185">Reference proteome</keyword>
<keyword evidence="2 7" id="KW-0645">Protease</keyword>
<dbReference type="Gene3D" id="2.60.40.1080">
    <property type="match status" value="2"/>
</dbReference>
<feature type="region of interest" description="Disordered" evidence="9">
    <location>
        <begin position="21"/>
        <end position="84"/>
    </location>
</feature>
<evidence type="ECO:0000313" key="12">
    <source>
        <dbReference type="EMBL" id="GLJ95315.1"/>
    </source>
</evidence>
<dbReference type="PANTHER" id="PTHR43806:SF11">
    <property type="entry name" value="CEREVISIN-RELATED"/>
    <property type="match status" value="1"/>
</dbReference>
<keyword evidence="4 7" id="KW-0378">Hydrolase</keyword>
<dbReference type="InterPro" id="IPR003343">
    <property type="entry name" value="Big_2"/>
</dbReference>
<feature type="compositionally biased region" description="Low complexity" evidence="9">
    <location>
        <begin position="43"/>
        <end position="64"/>
    </location>
</feature>
<dbReference type="Gene3D" id="3.40.50.200">
    <property type="entry name" value="Peptidase S8/S53 domain"/>
    <property type="match status" value="1"/>
</dbReference>
<dbReference type="PRINTS" id="PR00723">
    <property type="entry name" value="SUBTILISIN"/>
</dbReference>
<dbReference type="InterPro" id="IPR036852">
    <property type="entry name" value="Peptidase_S8/S53_dom_sf"/>
</dbReference>
<dbReference type="PROSITE" id="PS00137">
    <property type="entry name" value="SUBTILASE_HIS"/>
    <property type="match status" value="1"/>
</dbReference>
<dbReference type="PROSITE" id="PS51892">
    <property type="entry name" value="SUBTILASE"/>
    <property type="match status" value="1"/>
</dbReference>
<gene>
    <name evidence="12" type="ORF">GCM10017591_13770</name>
</gene>
<reference evidence="12" key="1">
    <citation type="journal article" date="2014" name="Int. J. Syst. Evol. Microbiol.">
        <title>Complete genome sequence of Corynebacterium casei LMG S-19264T (=DSM 44701T), isolated from a smear-ripened cheese.</title>
        <authorList>
            <consortium name="US DOE Joint Genome Institute (JGI-PGF)"/>
            <person name="Walter F."/>
            <person name="Albersmeier A."/>
            <person name="Kalinowski J."/>
            <person name="Ruckert C."/>
        </authorList>
    </citation>
    <scope>NUCLEOTIDE SEQUENCE</scope>
    <source>
        <strain evidence="12">VKM Ac-1940</strain>
    </source>
</reference>
<comment type="similarity">
    <text evidence="1 7 8">Belongs to the peptidase S8 family.</text>
</comment>
<dbReference type="Pfam" id="PF02368">
    <property type="entry name" value="Big_2"/>
    <property type="match status" value="2"/>
</dbReference>
<name>A0A9W6HL79_9MICO</name>
<dbReference type="SUPFAM" id="SSF49373">
    <property type="entry name" value="Invasin/intimin cell-adhesion fragments"/>
    <property type="match status" value="2"/>
</dbReference>
<dbReference type="GO" id="GO:0016020">
    <property type="term" value="C:membrane"/>
    <property type="evidence" value="ECO:0007669"/>
    <property type="project" value="InterPro"/>
</dbReference>
<dbReference type="Gene3D" id="3.50.30.30">
    <property type="match status" value="1"/>
</dbReference>
<evidence type="ECO:0000256" key="1">
    <source>
        <dbReference type="ARBA" id="ARBA00011073"/>
    </source>
</evidence>
<dbReference type="RefSeq" id="WP_204964796.1">
    <property type="nucleotide sequence ID" value="NZ_BAAAUR010000005.1"/>
</dbReference>
<dbReference type="GO" id="GO:0004252">
    <property type="term" value="F:serine-type endopeptidase activity"/>
    <property type="evidence" value="ECO:0007669"/>
    <property type="project" value="UniProtKB-UniRule"/>
</dbReference>
<evidence type="ECO:0000256" key="5">
    <source>
        <dbReference type="ARBA" id="ARBA00022825"/>
    </source>
</evidence>
<dbReference type="Pfam" id="PF06280">
    <property type="entry name" value="fn3_5"/>
    <property type="match status" value="1"/>
</dbReference>
<proteinExistence type="inferred from homology"/>
<dbReference type="GO" id="GO:0006508">
    <property type="term" value="P:proteolysis"/>
    <property type="evidence" value="ECO:0007669"/>
    <property type="project" value="UniProtKB-KW"/>
</dbReference>
<evidence type="ECO:0000256" key="6">
    <source>
        <dbReference type="PIRSR" id="PIRSR615500-1"/>
    </source>
</evidence>